<evidence type="ECO:0000256" key="5">
    <source>
        <dbReference type="ARBA" id="ARBA00025797"/>
    </source>
</evidence>
<feature type="region of interest" description="Disordered" evidence="6">
    <location>
        <begin position="1"/>
        <end position="76"/>
    </location>
</feature>
<gene>
    <name evidence="9" type="primary">SSCI86960.1</name>
</gene>
<keyword evidence="10" id="KW-1185">Reference proteome</keyword>
<keyword evidence="2 7" id="KW-0812">Transmembrane</keyword>
<accession>A0A0F7SDG0</accession>
<reference evidence="10" key="1">
    <citation type="submission" date="2014-06" db="EMBL/GenBank/DDBJ databases">
        <authorList>
            <person name="Berkman P.J."/>
        </authorList>
    </citation>
    <scope>NUCLEOTIDE SEQUENCE [LARGE SCALE GENOMIC DNA]</scope>
</reference>
<protein>
    <recommendedName>
        <fullName evidence="8">VTT domain-containing protein</fullName>
    </recommendedName>
</protein>
<dbReference type="Proteomes" id="UP000242770">
    <property type="component" value="Unassembled WGS sequence"/>
</dbReference>
<feature type="transmembrane region" description="Helical" evidence="7">
    <location>
        <begin position="278"/>
        <end position="300"/>
    </location>
</feature>
<dbReference type="GO" id="GO:0000045">
    <property type="term" value="P:autophagosome assembly"/>
    <property type="evidence" value="ECO:0007669"/>
    <property type="project" value="TreeGrafter"/>
</dbReference>
<evidence type="ECO:0000259" key="8">
    <source>
        <dbReference type="Pfam" id="PF09335"/>
    </source>
</evidence>
<dbReference type="AlphaFoldDB" id="A0A0F7SDG0"/>
<dbReference type="InterPro" id="IPR032816">
    <property type="entry name" value="VTT_dom"/>
</dbReference>
<dbReference type="STRING" id="49012.A0A0F7SDG0"/>
<feature type="transmembrane region" description="Helical" evidence="7">
    <location>
        <begin position="254"/>
        <end position="272"/>
    </location>
</feature>
<dbReference type="EMBL" id="CCFA01005294">
    <property type="protein sequence ID" value="CDW99879.1"/>
    <property type="molecule type" value="Genomic_DNA"/>
</dbReference>
<evidence type="ECO:0000256" key="2">
    <source>
        <dbReference type="ARBA" id="ARBA00022692"/>
    </source>
</evidence>
<dbReference type="PANTHER" id="PTHR43220:SF18">
    <property type="entry name" value="TRANSMEMBRANE PROTEIN 41B"/>
    <property type="match status" value="1"/>
</dbReference>
<feature type="region of interest" description="Disordered" evidence="6">
    <location>
        <begin position="127"/>
        <end position="153"/>
    </location>
</feature>
<feature type="transmembrane region" description="Helical" evidence="7">
    <location>
        <begin position="229"/>
        <end position="247"/>
    </location>
</feature>
<comment type="subcellular location">
    <subcellularLocation>
        <location evidence="1">Membrane</location>
        <topology evidence="1">Multi-pass membrane protein</topology>
    </subcellularLocation>
</comment>
<feature type="compositionally biased region" description="Low complexity" evidence="6">
    <location>
        <begin position="21"/>
        <end position="42"/>
    </location>
</feature>
<feature type="compositionally biased region" description="Pro residues" evidence="6">
    <location>
        <begin position="143"/>
        <end position="152"/>
    </location>
</feature>
<dbReference type="GO" id="GO:0005789">
    <property type="term" value="C:endoplasmic reticulum membrane"/>
    <property type="evidence" value="ECO:0007669"/>
    <property type="project" value="TreeGrafter"/>
</dbReference>
<evidence type="ECO:0000256" key="6">
    <source>
        <dbReference type="SAM" id="MobiDB-lite"/>
    </source>
</evidence>
<evidence type="ECO:0000313" key="10">
    <source>
        <dbReference type="Proteomes" id="UP000242770"/>
    </source>
</evidence>
<comment type="similarity">
    <text evidence="5">Belongs to the TMEM41 family.</text>
</comment>
<evidence type="ECO:0000256" key="4">
    <source>
        <dbReference type="ARBA" id="ARBA00023136"/>
    </source>
</evidence>
<dbReference type="InterPro" id="IPR045014">
    <property type="entry name" value="TM41A/B"/>
</dbReference>
<evidence type="ECO:0000313" key="9">
    <source>
        <dbReference type="EMBL" id="CDW99879.1"/>
    </source>
</evidence>
<feature type="transmembrane region" description="Helical" evidence="7">
    <location>
        <begin position="172"/>
        <end position="195"/>
    </location>
</feature>
<keyword evidence="4 7" id="KW-0472">Membrane</keyword>
<evidence type="ECO:0000256" key="1">
    <source>
        <dbReference type="ARBA" id="ARBA00004141"/>
    </source>
</evidence>
<evidence type="ECO:0000256" key="7">
    <source>
        <dbReference type="SAM" id="Phobius"/>
    </source>
</evidence>
<feature type="compositionally biased region" description="Polar residues" evidence="6">
    <location>
        <begin position="66"/>
        <end position="76"/>
    </location>
</feature>
<evidence type="ECO:0000256" key="3">
    <source>
        <dbReference type="ARBA" id="ARBA00022989"/>
    </source>
</evidence>
<sequence length="383" mass="41161">MLRGAGAGTGSSWRDREAAKKAAGGSPAPAPAAAPAAQAPAADNDGFTEVKKNVYRPPGRRDTDCRSSGYTDTRTMNRITDPAVTRQAVSALYTDPNVDPTPTAARAPKDTDSISIRSRHTLRAFSTTAAADDDDEDPWSAIPRPPLNPSHPAPEEVITLPRAQRNQLLLRALLQLLALFVVCLIGLAGTLYLALPVISPADKTHLKIPRNFDDLQQLNTVLQHYKTEHFGRVLLCWVVVYMFLQAFSIPGSMYMSILAGALFGVPLALPLVCVSVATGASICYLISKFLGVVLIALPTWQRRVDEWKAKLVQHEDNLLSYLVVIRMMPLPPHNVVNVLAPHLGVGLGTFWLSTAGGIFASGASGGNGGKFRQWIAGSTGIKL</sequence>
<dbReference type="Pfam" id="PF09335">
    <property type="entry name" value="VTT_dom"/>
    <property type="match status" value="1"/>
</dbReference>
<name>A0A0F7SDG0_9BASI</name>
<proteinExistence type="inferred from homology"/>
<keyword evidence="3 7" id="KW-1133">Transmembrane helix</keyword>
<dbReference type="PANTHER" id="PTHR43220">
    <property type="match status" value="1"/>
</dbReference>
<feature type="domain" description="VTT" evidence="8">
    <location>
        <begin position="249"/>
        <end position="359"/>
    </location>
</feature>
<organism evidence="9 10">
    <name type="scientific">Sporisorium scitamineum</name>
    <dbReference type="NCBI Taxonomy" id="49012"/>
    <lineage>
        <taxon>Eukaryota</taxon>
        <taxon>Fungi</taxon>
        <taxon>Dikarya</taxon>
        <taxon>Basidiomycota</taxon>
        <taxon>Ustilaginomycotina</taxon>
        <taxon>Ustilaginomycetes</taxon>
        <taxon>Ustilaginales</taxon>
        <taxon>Ustilaginaceae</taxon>
        <taxon>Sporisorium</taxon>
    </lineage>
</organism>